<accession>A0ABY5U6N6</accession>
<gene>
    <name evidence="1" type="ORF">NYR52_16450</name>
</gene>
<keyword evidence="2" id="KW-1185">Reference proteome</keyword>
<geneLocation type="plasmid" evidence="1 2">
    <name>unnamed</name>
</geneLocation>
<dbReference type="RefSeq" id="WP_259436802.1">
    <property type="nucleotide sequence ID" value="NZ_CP103867.1"/>
</dbReference>
<dbReference type="EMBL" id="CP103867">
    <property type="protein sequence ID" value="UWE05308.1"/>
    <property type="molecule type" value="Genomic_DNA"/>
</dbReference>
<dbReference type="Proteomes" id="UP001058650">
    <property type="component" value="Plasmid unnamed"/>
</dbReference>
<evidence type="ECO:0000313" key="1">
    <source>
        <dbReference type="EMBL" id="UWE05308.1"/>
    </source>
</evidence>
<proteinExistence type="predicted"/>
<protein>
    <submittedName>
        <fullName evidence="1">Uncharacterized protein</fullName>
    </submittedName>
</protein>
<reference evidence="1" key="1">
    <citation type="submission" date="2022-08" db="EMBL/GenBank/DDBJ databases">
        <title>The complete genome sequence of the thermophilic bacterium Laceyella sacchari FBKL4.010 reveals the basis for tetramethylpyrazine biosynthesis in Moutai-flavor Daqu.</title>
        <authorList>
            <person name="Li D."/>
            <person name="Huang W."/>
            <person name="Wang C."/>
            <person name="Qiu S."/>
        </authorList>
    </citation>
    <scope>NUCLEOTIDE SEQUENCE</scope>
    <source>
        <strain evidence="1">FBKL4.014</strain>
        <plasmid evidence="1">unnamed</plasmid>
    </source>
</reference>
<keyword evidence="1" id="KW-0614">Plasmid</keyword>
<evidence type="ECO:0000313" key="2">
    <source>
        <dbReference type="Proteomes" id="UP001058650"/>
    </source>
</evidence>
<sequence length="86" mass="9223">MANAMPIGLRQDGSHKRVKLPTHQVTGGAMAIALRCLIRELERPGFKDCLIEGYGIKKAESGGREFHVIFKEAGADAGSLQGDETA</sequence>
<organism evidence="1 2">
    <name type="scientific">Laceyella sacchari</name>
    <name type="common">Thermoactinomyces thalpophilus</name>
    <dbReference type="NCBI Taxonomy" id="37482"/>
    <lineage>
        <taxon>Bacteria</taxon>
        <taxon>Bacillati</taxon>
        <taxon>Bacillota</taxon>
        <taxon>Bacilli</taxon>
        <taxon>Bacillales</taxon>
        <taxon>Thermoactinomycetaceae</taxon>
        <taxon>Laceyella</taxon>
    </lineage>
</organism>
<name>A0ABY5U6N6_LACSH</name>